<evidence type="ECO:0000313" key="4">
    <source>
        <dbReference type="Proteomes" id="UP001317870"/>
    </source>
</evidence>
<keyword evidence="4" id="KW-1185">Reference proteome</keyword>
<evidence type="ECO:0000313" key="3">
    <source>
        <dbReference type="EMBL" id="BDU02979.1"/>
    </source>
</evidence>
<organism evidence="3 4">
    <name type="scientific">Nocardia sputorum</name>
    <dbReference type="NCBI Taxonomy" id="2984338"/>
    <lineage>
        <taxon>Bacteria</taxon>
        <taxon>Bacillati</taxon>
        <taxon>Actinomycetota</taxon>
        <taxon>Actinomycetes</taxon>
        <taxon>Mycobacteriales</taxon>
        <taxon>Nocardiaceae</taxon>
        <taxon>Nocardia</taxon>
    </lineage>
</organism>
<name>A0ABN6UCH9_9NOCA</name>
<feature type="signal peptide" evidence="2">
    <location>
        <begin position="1"/>
        <end position="19"/>
    </location>
</feature>
<dbReference type="Proteomes" id="UP001317870">
    <property type="component" value="Chromosome"/>
</dbReference>
<feature type="chain" id="PRO_5045980048" evidence="2">
    <location>
        <begin position="20"/>
        <end position="94"/>
    </location>
</feature>
<reference evidence="3 4" key="1">
    <citation type="submission" date="2022-11" db="EMBL/GenBank/DDBJ databases">
        <title>Genome Sequencing of Nocardia sp. ON39_IFM12276 and assembly.</title>
        <authorList>
            <person name="Shimojima M."/>
            <person name="Toyokawa M."/>
            <person name="Uesaka K."/>
        </authorList>
    </citation>
    <scope>NUCLEOTIDE SEQUENCE [LARGE SCALE GENOMIC DNA]</scope>
    <source>
        <strain evidence="3 4">IFM 12276</strain>
    </source>
</reference>
<evidence type="ECO:0000256" key="2">
    <source>
        <dbReference type="SAM" id="SignalP"/>
    </source>
</evidence>
<accession>A0ABN6UCH9</accession>
<feature type="region of interest" description="Disordered" evidence="1">
    <location>
        <begin position="25"/>
        <end position="51"/>
    </location>
</feature>
<dbReference type="PROSITE" id="PS51257">
    <property type="entry name" value="PROKAR_LIPOPROTEIN"/>
    <property type="match status" value="1"/>
</dbReference>
<sequence length="94" mass="9923">MTVRSAAVICALAAGMVLAAGCSDGQPRPVTSSARPSATVSPKTETPQERNARIRQKLIELGCSTNACIQTYFGCQDGYITGDACEFFRAHPLS</sequence>
<keyword evidence="2" id="KW-0732">Signal</keyword>
<dbReference type="RefSeq" id="WP_281876110.1">
    <property type="nucleotide sequence ID" value="NZ_AP026976.1"/>
</dbReference>
<proteinExistence type="predicted"/>
<dbReference type="EMBL" id="AP026978">
    <property type="protein sequence ID" value="BDU02979.1"/>
    <property type="molecule type" value="Genomic_DNA"/>
</dbReference>
<feature type="compositionally biased region" description="Polar residues" evidence="1">
    <location>
        <begin position="29"/>
        <end position="45"/>
    </location>
</feature>
<gene>
    <name evidence="3" type="ORF">IFM12276_60070</name>
</gene>
<evidence type="ECO:0000256" key="1">
    <source>
        <dbReference type="SAM" id="MobiDB-lite"/>
    </source>
</evidence>
<protein>
    <submittedName>
        <fullName evidence="3">Uncharacterized protein</fullName>
    </submittedName>
</protein>